<feature type="compositionally biased region" description="Polar residues" evidence="1">
    <location>
        <begin position="102"/>
        <end position="114"/>
    </location>
</feature>
<keyword evidence="3" id="KW-1185">Reference proteome</keyword>
<proteinExistence type="predicted"/>
<dbReference type="AlphaFoldDB" id="A0A9N7V8Y2"/>
<dbReference type="EMBL" id="CADEAL010003962">
    <property type="protein sequence ID" value="CAB1448007.1"/>
    <property type="molecule type" value="Genomic_DNA"/>
</dbReference>
<accession>A0A9N7V8Y2</accession>
<evidence type="ECO:0000313" key="3">
    <source>
        <dbReference type="Proteomes" id="UP001153269"/>
    </source>
</evidence>
<evidence type="ECO:0000313" key="2">
    <source>
        <dbReference type="EMBL" id="CAB1448007.1"/>
    </source>
</evidence>
<organism evidence="2 3">
    <name type="scientific">Pleuronectes platessa</name>
    <name type="common">European plaice</name>
    <dbReference type="NCBI Taxonomy" id="8262"/>
    <lineage>
        <taxon>Eukaryota</taxon>
        <taxon>Metazoa</taxon>
        <taxon>Chordata</taxon>
        <taxon>Craniata</taxon>
        <taxon>Vertebrata</taxon>
        <taxon>Euteleostomi</taxon>
        <taxon>Actinopterygii</taxon>
        <taxon>Neopterygii</taxon>
        <taxon>Teleostei</taxon>
        <taxon>Neoteleostei</taxon>
        <taxon>Acanthomorphata</taxon>
        <taxon>Carangaria</taxon>
        <taxon>Pleuronectiformes</taxon>
        <taxon>Pleuronectoidei</taxon>
        <taxon>Pleuronectidae</taxon>
        <taxon>Pleuronectes</taxon>
    </lineage>
</organism>
<evidence type="ECO:0000256" key="1">
    <source>
        <dbReference type="SAM" id="MobiDB-lite"/>
    </source>
</evidence>
<protein>
    <submittedName>
        <fullName evidence="2">Uncharacterized protein</fullName>
    </submittedName>
</protein>
<name>A0A9N7V8Y2_PLEPL</name>
<comment type="caution">
    <text evidence="2">The sequence shown here is derived from an EMBL/GenBank/DDBJ whole genome shotgun (WGS) entry which is preliminary data.</text>
</comment>
<dbReference type="Proteomes" id="UP001153269">
    <property type="component" value="Unassembled WGS sequence"/>
</dbReference>
<gene>
    <name evidence="2" type="ORF">PLEPLA_LOCUS35671</name>
</gene>
<reference evidence="2" key="1">
    <citation type="submission" date="2020-03" db="EMBL/GenBank/DDBJ databases">
        <authorList>
            <person name="Weist P."/>
        </authorList>
    </citation>
    <scope>NUCLEOTIDE SEQUENCE</scope>
</reference>
<sequence>MLLSHRPSHRFLPLSLSLCLSEGRQQESEKPETVGIELQARDLQMVKTTKIYTAYDRSHHTTSSTAQNRPLYGGEWGVMEADGGPVTGVTLWGTQPVPHTPSLLSPLQSGTSGN</sequence>
<feature type="region of interest" description="Disordered" evidence="1">
    <location>
        <begin position="94"/>
        <end position="114"/>
    </location>
</feature>